<evidence type="ECO:0000313" key="3">
    <source>
        <dbReference type="Proteomes" id="UP001374584"/>
    </source>
</evidence>
<dbReference type="PANTHER" id="PTHR11654">
    <property type="entry name" value="OLIGOPEPTIDE TRANSPORTER-RELATED"/>
    <property type="match status" value="1"/>
</dbReference>
<keyword evidence="1" id="KW-1133">Transmembrane helix</keyword>
<organism evidence="2 3">
    <name type="scientific">Phaseolus coccineus</name>
    <name type="common">Scarlet runner bean</name>
    <name type="synonym">Phaseolus multiflorus</name>
    <dbReference type="NCBI Taxonomy" id="3886"/>
    <lineage>
        <taxon>Eukaryota</taxon>
        <taxon>Viridiplantae</taxon>
        <taxon>Streptophyta</taxon>
        <taxon>Embryophyta</taxon>
        <taxon>Tracheophyta</taxon>
        <taxon>Spermatophyta</taxon>
        <taxon>Magnoliopsida</taxon>
        <taxon>eudicotyledons</taxon>
        <taxon>Gunneridae</taxon>
        <taxon>Pentapetalae</taxon>
        <taxon>rosids</taxon>
        <taxon>fabids</taxon>
        <taxon>Fabales</taxon>
        <taxon>Fabaceae</taxon>
        <taxon>Papilionoideae</taxon>
        <taxon>50 kb inversion clade</taxon>
        <taxon>NPAAA clade</taxon>
        <taxon>indigoferoid/millettioid clade</taxon>
        <taxon>Phaseoleae</taxon>
        <taxon>Phaseolus</taxon>
    </lineage>
</organism>
<proteinExistence type="predicted"/>
<dbReference type="AlphaFoldDB" id="A0AAN9RSJ8"/>
<keyword evidence="1" id="KW-0812">Transmembrane</keyword>
<name>A0AAN9RSJ8_PHACN</name>
<comment type="caution">
    <text evidence="2">The sequence shown here is derived from an EMBL/GenBank/DDBJ whole genome shotgun (WGS) entry which is preliminary data.</text>
</comment>
<dbReference type="InterPro" id="IPR036259">
    <property type="entry name" value="MFS_trans_sf"/>
</dbReference>
<keyword evidence="1" id="KW-0472">Membrane</keyword>
<evidence type="ECO:0000256" key="1">
    <source>
        <dbReference type="SAM" id="Phobius"/>
    </source>
</evidence>
<feature type="transmembrane region" description="Helical" evidence="1">
    <location>
        <begin position="71"/>
        <end position="94"/>
    </location>
</feature>
<sequence>MVCVVICCFVARKVEFHRLSLILKNLEKHSTTALVPQFILLGTTEALVEDGLTKLFHAHVAKSMWSFVDSYIELVNGIGKLLIPVVLGFGGSWIQESIDTSHLDRFYLVLGILNAALLLVYAYYSFRYTYKEISPEDASQLALV</sequence>
<evidence type="ECO:0000313" key="2">
    <source>
        <dbReference type="EMBL" id="KAK7382400.1"/>
    </source>
</evidence>
<protein>
    <submittedName>
        <fullName evidence="2">Uncharacterized protein</fullName>
    </submittedName>
</protein>
<dbReference type="EMBL" id="JAYMYR010000001">
    <property type="protein sequence ID" value="KAK7382400.1"/>
    <property type="molecule type" value="Genomic_DNA"/>
</dbReference>
<dbReference type="Gene3D" id="1.20.1250.20">
    <property type="entry name" value="MFS general substrate transporter like domains"/>
    <property type="match status" value="1"/>
</dbReference>
<keyword evidence="3" id="KW-1185">Reference proteome</keyword>
<reference evidence="2 3" key="1">
    <citation type="submission" date="2024-01" db="EMBL/GenBank/DDBJ databases">
        <title>The genomes of 5 underutilized Papilionoideae crops provide insights into root nodulation and disease resistanc.</title>
        <authorList>
            <person name="Jiang F."/>
        </authorList>
    </citation>
    <scope>NUCLEOTIDE SEQUENCE [LARGE SCALE GENOMIC DNA]</scope>
    <source>
        <strain evidence="2">JINMINGXINNONG_FW02</strain>
        <tissue evidence="2">Leaves</tissue>
    </source>
</reference>
<accession>A0AAN9RSJ8</accession>
<dbReference type="Proteomes" id="UP001374584">
    <property type="component" value="Unassembled WGS sequence"/>
</dbReference>
<feature type="transmembrane region" description="Helical" evidence="1">
    <location>
        <begin position="106"/>
        <end position="124"/>
    </location>
</feature>
<gene>
    <name evidence="2" type="ORF">VNO80_01251</name>
</gene>